<evidence type="ECO:0000313" key="7">
    <source>
        <dbReference type="EMBL" id="CAF4211177.1"/>
    </source>
</evidence>
<dbReference type="Proteomes" id="UP000681720">
    <property type="component" value="Unassembled WGS sequence"/>
</dbReference>
<dbReference type="PANTHER" id="PTHR33444:SF7">
    <property type="entry name" value="TRANSMEMBRANE PROTEIN 272"/>
    <property type="match status" value="1"/>
</dbReference>
<dbReference type="Proteomes" id="UP000663842">
    <property type="component" value="Unassembled WGS sequence"/>
</dbReference>
<dbReference type="Proteomes" id="UP000676336">
    <property type="component" value="Unassembled WGS sequence"/>
</dbReference>
<keyword evidence="1" id="KW-0472">Membrane</keyword>
<accession>A0A816X2E5</accession>
<comment type="caution">
    <text evidence="5">The sequence shown here is derived from an EMBL/GenBank/DDBJ whole genome shotgun (WGS) entry which is preliminary data.</text>
</comment>
<proteinExistence type="predicted"/>
<gene>
    <name evidence="3" type="ORF">CJN711_LOCUS22637</name>
    <name evidence="6" type="ORF">GIL414_LOCUS15363</name>
    <name evidence="2" type="ORF">KQP761_LOCUS4878</name>
    <name evidence="4" type="ORF">MBJ925_LOCUS25894</name>
    <name evidence="8" type="ORF">SMN809_LOCUS70576</name>
    <name evidence="7" type="ORF">UXM345_LOCUS28560</name>
    <name evidence="5" type="ORF">XDN619_LOCUS26807</name>
</gene>
<keyword evidence="1" id="KW-1133">Transmembrane helix</keyword>
<dbReference type="EMBL" id="CAJNOW010001083">
    <property type="protein sequence ID" value="CAF1303329.1"/>
    <property type="molecule type" value="Genomic_DNA"/>
</dbReference>
<evidence type="ECO:0000313" key="2">
    <source>
        <dbReference type="EMBL" id="CAF1303329.1"/>
    </source>
</evidence>
<feature type="transmembrane region" description="Helical" evidence="1">
    <location>
        <begin position="43"/>
        <end position="68"/>
    </location>
</feature>
<dbReference type="EMBL" id="CAJOBF010006623">
    <property type="protein sequence ID" value="CAF4211177.1"/>
    <property type="molecule type" value="Genomic_DNA"/>
</dbReference>
<dbReference type="InterPro" id="IPR040350">
    <property type="entry name" value="TMEM272"/>
</dbReference>
<dbReference type="Proteomes" id="UP000663824">
    <property type="component" value="Unassembled WGS sequence"/>
</dbReference>
<protein>
    <submittedName>
        <fullName evidence="5">Uncharacterized protein</fullName>
    </submittedName>
</protein>
<dbReference type="Proteomes" id="UP000663887">
    <property type="component" value="Unassembled WGS sequence"/>
</dbReference>
<sequence length="198" mass="22495">MTSDISADFNSFSNVENQTITNNLRLETTDFSKYLRNIAGIHVSYLPVAVICTGLDLIFTLITLVMGSTNMSECPIEPLIPIYLVVISTINLVMIILTTIAIILHMRKIDEDILAFFYVNSSAIVILILQLFSFIWLIFGSVWTFDIYNDVQYSQINQNNYCKSSLYKYAIVSIVLQYIIPFVLCGARNASSIRRKIH</sequence>
<dbReference type="EMBL" id="CAJOBJ010006732">
    <property type="protein sequence ID" value="CAF4068313.1"/>
    <property type="molecule type" value="Genomic_DNA"/>
</dbReference>
<evidence type="ECO:0000313" key="9">
    <source>
        <dbReference type="Proteomes" id="UP000663887"/>
    </source>
</evidence>
<dbReference type="AlphaFoldDB" id="A0A816X2E5"/>
<evidence type="ECO:0000313" key="4">
    <source>
        <dbReference type="EMBL" id="CAF2120962.1"/>
    </source>
</evidence>
<dbReference type="EMBL" id="CAJNOV010010615">
    <property type="protein sequence ID" value="CAF1413714.1"/>
    <property type="molecule type" value="Genomic_DNA"/>
</dbReference>
<feature type="transmembrane region" description="Helical" evidence="1">
    <location>
        <begin position="116"/>
        <end position="139"/>
    </location>
</feature>
<feature type="transmembrane region" description="Helical" evidence="1">
    <location>
        <begin position="80"/>
        <end position="104"/>
    </location>
</feature>
<dbReference type="EMBL" id="CAJOBI010321759">
    <property type="protein sequence ID" value="CAF5186233.1"/>
    <property type="molecule type" value="Genomic_DNA"/>
</dbReference>
<organism evidence="5 9">
    <name type="scientific">Rotaria magnacalcarata</name>
    <dbReference type="NCBI Taxonomy" id="392030"/>
    <lineage>
        <taxon>Eukaryota</taxon>
        <taxon>Metazoa</taxon>
        <taxon>Spiralia</taxon>
        <taxon>Gnathifera</taxon>
        <taxon>Rotifera</taxon>
        <taxon>Eurotatoria</taxon>
        <taxon>Bdelloidea</taxon>
        <taxon>Philodinida</taxon>
        <taxon>Philodinidae</taxon>
        <taxon>Rotaria</taxon>
    </lineage>
</organism>
<name>A0A816X2E5_9BILA</name>
<keyword evidence="1" id="KW-0812">Transmembrane</keyword>
<evidence type="ECO:0000313" key="3">
    <source>
        <dbReference type="EMBL" id="CAF1413714.1"/>
    </source>
</evidence>
<evidence type="ECO:0000256" key="1">
    <source>
        <dbReference type="SAM" id="Phobius"/>
    </source>
</evidence>
<dbReference type="Proteomes" id="UP000663855">
    <property type="component" value="Unassembled WGS sequence"/>
</dbReference>
<evidence type="ECO:0000313" key="5">
    <source>
        <dbReference type="EMBL" id="CAF2141449.1"/>
    </source>
</evidence>
<reference evidence="5" key="1">
    <citation type="submission" date="2021-02" db="EMBL/GenBank/DDBJ databases">
        <authorList>
            <person name="Nowell W R."/>
        </authorList>
    </citation>
    <scope>NUCLEOTIDE SEQUENCE</scope>
</reference>
<feature type="transmembrane region" description="Helical" evidence="1">
    <location>
        <begin position="166"/>
        <end position="187"/>
    </location>
</feature>
<dbReference type="OrthoDB" id="6157510at2759"/>
<dbReference type="EMBL" id="CAJNRG010012611">
    <property type="protein sequence ID" value="CAF2141449.1"/>
    <property type="molecule type" value="Genomic_DNA"/>
</dbReference>
<dbReference type="PANTHER" id="PTHR33444">
    <property type="entry name" value="SI:DKEY-19B23.12-RELATED"/>
    <property type="match status" value="1"/>
</dbReference>
<dbReference type="EMBL" id="CAJNRE010013743">
    <property type="protein sequence ID" value="CAF2120962.1"/>
    <property type="molecule type" value="Genomic_DNA"/>
</dbReference>
<dbReference type="Proteomes" id="UP000663834">
    <property type="component" value="Unassembled WGS sequence"/>
</dbReference>
<evidence type="ECO:0000313" key="6">
    <source>
        <dbReference type="EMBL" id="CAF4068313.1"/>
    </source>
</evidence>
<evidence type="ECO:0000313" key="8">
    <source>
        <dbReference type="EMBL" id="CAF5186233.1"/>
    </source>
</evidence>